<dbReference type="Gene3D" id="3.30.1370.70">
    <property type="entry name" value="Scaffold protein Nfu/NifU, N-terminal domain"/>
    <property type="match status" value="1"/>
</dbReference>
<dbReference type="InterPro" id="IPR035433">
    <property type="entry name" value="NFU1-like"/>
</dbReference>
<evidence type="ECO:0000313" key="3">
    <source>
        <dbReference type="EMBL" id="SVC89371.1"/>
    </source>
</evidence>
<protein>
    <recommendedName>
        <fullName evidence="2">Scaffold protein Nfu/NifU N-terminal domain-containing protein</fullName>
    </recommendedName>
</protein>
<organism evidence="3">
    <name type="scientific">marine metagenome</name>
    <dbReference type="NCBI Taxonomy" id="408172"/>
    <lineage>
        <taxon>unclassified sequences</taxon>
        <taxon>metagenomes</taxon>
        <taxon>ecological metagenomes</taxon>
    </lineage>
</organism>
<dbReference type="PIRSF" id="PIRSF036773">
    <property type="entry name" value="HIRIP5"/>
    <property type="match status" value="1"/>
</dbReference>
<reference evidence="3" key="1">
    <citation type="submission" date="2018-05" db="EMBL/GenBank/DDBJ databases">
        <authorList>
            <person name="Lanie J.A."/>
            <person name="Ng W.-L."/>
            <person name="Kazmierczak K.M."/>
            <person name="Andrzejewski T.M."/>
            <person name="Davidsen T.M."/>
            <person name="Wayne K.J."/>
            <person name="Tettelin H."/>
            <person name="Glass J.I."/>
            <person name="Rusch D."/>
            <person name="Podicherti R."/>
            <person name="Tsui H.-C.T."/>
            <person name="Winkler M.E."/>
        </authorList>
    </citation>
    <scope>NUCLEOTIDE SEQUENCE</scope>
</reference>
<sequence>MDIQTEFTPNPSSLKFLPGKIVMEKETADFRNVEEAKRSPFALNLFKIDGVEGVFFGSDFISITKGDNHEWQMLKSSISETIIECYKSGTAIMLQGEEDKTGTSNTEDNEAVIKIKEIIDTKVRPAVAKDGGDITFQSFDNGIVYLQMKGSCSGCPSSTATLKAGIENMLKHYIPEVREVRPVT</sequence>
<dbReference type="GO" id="GO:0016226">
    <property type="term" value="P:iron-sulfur cluster assembly"/>
    <property type="evidence" value="ECO:0007669"/>
    <property type="project" value="InterPro"/>
</dbReference>
<dbReference type="SMART" id="SM00932">
    <property type="entry name" value="Nfu_N"/>
    <property type="match status" value="1"/>
</dbReference>
<dbReference type="Pfam" id="PF01106">
    <property type="entry name" value="NifU"/>
    <property type="match status" value="1"/>
</dbReference>
<dbReference type="InterPro" id="IPR001075">
    <property type="entry name" value="NIF_FeS_clus_asmbl_NifU_C"/>
</dbReference>
<accession>A0A382QYH3</accession>
<dbReference type="InterPro" id="IPR034904">
    <property type="entry name" value="FSCA_dom_sf"/>
</dbReference>
<dbReference type="Gene3D" id="3.30.300.130">
    <property type="entry name" value="Fe-S cluster assembly (FSCA)"/>
    <property type="match status" value="1"/>
</dbReference>
<name>A0A382QYH3_9ZZZZ</name>
<dbReference type="InterPro" id="IPR014824">
    <property type="entry name" value="Nfu/NifU_N"/>
</dbReference>
<dbReference type="SUPFAM" id="SSF117916">
    <property type="entry name" value="Fe-S cluster assembly (FSCA) domain-like"/>
    <property type="match status" value="1"/>
</dbReference>
<dbReference type="PANTHER" id="PTHR11178:SF1">
    <property type="entry name" value="NFU1 IRON-SULFUR CLUSTER SCAFFOLD HOMOLOG, MITOCHONDRIAL"/>
    <property type="match status" value="1"/>
</dbReference>
<evidence type="ECO:0000256" key="1">
    <source>
        <dbReference type="ARBA" id="ARBA00006420"/>
    </source>
</evidence>
<evidence type="ECO:0000259" key="2">
    <source>
        <dbReference type="SMART" id="SM00932"/>
    </source>
</evidence>
<dbReference type="EMBL" id="UINC01117147">
    <property type="protein sequence ID" value="SVC89371.1"/>
    <property type="molecule type" value="Genomic_DNA"/>
</dbReference>
<dbReference type="SUPFAM" id="SSF110836">
    <property type="entry name" value="Hypothetical protein SAV1430"/>
    <property type="match status" value="1"/>
</dbReference>
<dbReference type="PANTHER" id="PTHR11178">
    <property type="entry name" value="IRON-SULFUR CLUSTER SCAFFOLD PROTEIN NFU-RELATED"/>
    <property type="match status" value="1"/>
</dbReference>
<dbReference type="AlphaFoldDB" id="A0A382QYH3"/>
<proteinExistence type="inferred from homology"/>
<feature type="domain" description="Scaffold protein Nfu/NifU N-terminal" evidence="2">
    <location>
        <begin position="3"/>
        <end position="89"/>
    </location>
</feature>
<dbReference type="FunFam" id="3.30.300.130:FF:000001">
    <property type="entry name" value="NFU1 iron-sulfur cluster scaffold"/>
    <property type="match status" value="1"/>
</dbReference>
<comment type="similarity">
    <text evidence="1">Belongs to the NifU family.</text>
</comment>
<dbReference type="GO" id="GO:0051536">
    <property type="term" value="F:iron-sulfur cluster binding"/>
    <property type="evidence" value="ECO:0007669"/>
    <property type="project" value="InterPro"/>
</dbReference>
<gene>
    <name evidence="3" type="ORF">METZ01_LOCUS342225</name>
</gene>
<dbReference type="InterPro" id="IPR036498">
    <property type="entry name" value="Nfu/NifU_N_sf"/>
</dbReference>
<dbReference type="Pfam" id="PF08712">
    <property type="entry name" value="Nfu_N"/>
    <property type="match status" value="1"/>
</dbReference>
<dbReference type="GO" id="GO:0005506">
    <property type="term" value="F:iron ion binding"/>
    <property type="evidence" value="ECO:0007669"/>
    <property type="project" value="InterPro"/>
</dbReference>